<feature type="domain" description="N-acetyltransferase" evidence="1">
    <location>
        <begin position="1"/>
        <end position="132"/>
    </location>
</feature>
<evidence type="ECO:0000259" key="1">
    <source>
        <dbReference type="PROSITE" id="PS51186"/>
    </source>
</evidence>
<dbReference type="InterPro" id="IPR016181">
    <property type="entry name" value="Acyl_CoA_acyltransferase"/>
</dbReference>
<dbReference type="EC" id="2.3.1.-" evidence="2"/>
<protein>
    <submittedName>
        <fullName evidence="2">GNAT family N-acetyltransferase</fullName>
        <ecNumber evidence="2">2.3.1.-</ecNumber>
    </submittedName>
</protein>
<dbReference type="Gene3D" id="3.40.630.30">
    <property type="match status" value="1"/>
</dbReference>
<dbReference type="RefSeq" id="WP_406855245.1">
    <property type="nucleotide sequence ID" value="NZ_CP157484.1"/>
</dbReference>
<dbReference type="Pfam" id="PF00583">
    <property type="entry name" value="Acetyltransf_1"/>
    <property type="match status" value="1"/>
</dbReference>
<dbReference type="EMBL" id="CP157484">
    <property type="protein sequence ID" value="XBO38409.1"/>
    <property type="molecule type" value="Genomic_DNA"/>
</dbReference>
<keyword evidence="2" id="KW-0808">Transferase</keyword>
<reference evidence="2" key="1">
    <citation type="submission" date="2024-05" db="EMBL/GenBank/DDBJ databases">
        <authorList>
            <person name="Kim S."/>
            <person name="Heo J."/>
            <person name="Choi H."/>
            <person name="Choi Y."/>
            <person name="Kwon S.-W."/>
            <person name="Kim Y."/>
        </authorList>
    </citation>
    <scope>NUCLEOTIDE SEQUENCE</scope>
    <source>
        <strain evidence="2">KACC 23698</strain>
    </source>
</reference>
<sequence length="132" mass="14122">MARRVAEHGEADLPWTMAAETMAAAVSPARGYALADEAFALVEPARTGGVVLRTLVVARQARGRGLGRRMVEALAGILPGQDLLIAADTPEDLAPGFLARTGFERTAIAQFEMELDLSERVAAAFDEKKERS</sequence>
<dbReference type="InterPro" id="IPR000182">
    <property type="entry name" value="GNAT_dom"/>
</dbReference>
<keyword evidence="2" id="KW-0012">Acyltransferase</keyword>
<dbReference type="AlphaFoldDB" id="A0AAU7JEF2"/>
<accession>A0AAU7JEF2</accession>
<dbReference type="GO" id="GO:0016747">
    <property type="term" value="F:acyltransferase activity, transferring groups other than amino-acyl groups"/>
    <property type="evidence" value="ECO:0007669"/>
    <property type="project" value="InterPro"/>
</dbReference>
<name>A0AAU7JEF2_9HYPH</name>
<gene>
    <name evidence="2" type="ORF">ABEG18_22330</name>
</gene>
<organism evidence="2">
    <name type="scientific">Alsobacter sp. KACC 23698</name>
    <dbReference type="NCBI Taxonomy" id="3149229"/>
    <lineage>
        <taxon>Bacteria</taxon>
        <taxon>Pseudomonadati</taxon>
        <taxon>Pseudomonadota</taxon>
        <taxon>Alphaproteobacteria</taxon>
        <taxon>Hyphomicrobiales</taxon>
        <taxon>Alsobacteraceae</taxon>
        <taxon>Alsobacter</taxon>
    </lineage>
</organism>
<evidence type="ECO:0000313" key="2">
    <source>
        <dbReference type="EMBL" id="XBO38409.1"/>
    </source>
</evidence>
<dbReference type="SUPFAM" id="SSF55729">
    <property type="entry name" value="Acyl-CoA N-acyltransferases (Nat)"/>
    <property type="match status" value="1"/>
</dbReference>
<dbReference type="PROSITE" id="PS51186">
    <property type="entry name" value="GNAT"/>
    <property type="match status" value="1"/>
</dbReference>
<proteinExistence type="predicted"/>